<dbReference type="GO" id="GO:0005759">
    <property type="term" value="C:mitochondrial matrix"/>
    <property type="evidence" value="ECO:0007669"/>
    <property type="project" value="TreeGrafter"/>
</dbReference>
<reference evidence="7" key="1">
    <citation type="submission" date="2023-03" db="EMBL/GenBank/DDBJ databases">
        <title>Mating type loci evolution in Malassezia.</title>
        <authorList>
            <person name="Coelho M.A."/>
        </authorList>
    </citation>
    <scope>NUCLEOTIDE SEQUENCE</scope>
    <source>
        <strain evidence="7">CBS 7876</strain>
    </source>
</reference>
<dbReference type="GO" id="GO:0005975">
    <property type="term" value="P:carbohydrate metabolic process"/>
    <property type="evidence" value="ECO:0007669"/>
    <property type="project" value="TreeGrafter"/>
</dbReference>
<dbReference type="PANTHER" id="PTHR11739">
    <property type="entry name" value="CITRATE SYNTHASE"/>
    <property type="match status" value="1"/>
</dbReference>
<protein>
    <recommendedName>
        <fullName evidence="6">Citrate synthase</fullName>
    </recommendedName>
</protein>
<dbReference type="PRINTS" id="PR00143">
    <property type="entry name" value="CITRTSNTHASE"/>
</dbReference>
<keyword evidence="8" id="KW-1185">Reference proteome</keyword>
<evidence type="ECO:0000313" key="7">
    <source>
        <dbReference type="EMBL" id="WFD01807.1"/>
    </source>
</evidence>
<evidence type="ECO:0000256" key="3">
    <source>
        <dbReference type="ARBA" id="ARBA00022679"/>
    </source>
</evidence>
<comment type="subcellular location">
    <subcellularLocation>
        <location evidence="1">Mitochondrion</location>
    </subcellularLocation>
</comment>
<evidence type="ECO:0000256" key="2">
    <source>
        <dbReference type="ARBA" id="ARBA00010566"/>
    </source>
</evidence>
<keyword evidence="5" id="KW-0496">Mitochondrion</keyword>
<dbReference type="PANTHER" id="PTHR11739:SF15">
    <property type="entry name" value="CITRATE SYNTHASE 3, MITOCHONDRIAL"/>
    <property type="match status" value="1"/>
</dbReference>
<dbReference type="AlphaFoldDB" id="A0AAF0DYH1"/>
<sequence length="474" mass="51731">MLSLTIPRAALRSAAAPRQFAAAASAASVRFASTKTLRDAVAEIVPAKREELAEIKSKYSESSLGEVKVSNLIGGMRGLKCMLWEGSVLDADSGITFHGRSIPQSQQELPTAADIGRPGKEILPESMLWLLLTGKVPTKEEVKQLSEDLAARGKLPGHIEKIIDSFPKTLHPMTQFSAAVASLNHDSKFAEAYSRGIKKTEYWEPTLEDSIDLIAKLPAVASRIFFNVFGKGDGNQTIDSSKDLIENFTHQIGYGDSEGLIDYLRLYIAIHGDHEGGNVSAHATHLVGSALSDPYLAYSAGLNGLAGPLHGLANQEVLGWALELRGEVGERPTDQEIQDYLWKTLKSGRVVPGYGHAVLRQPDPRFTALSKFCETRPELREDSIVQLVQRLSQLAPPVLKEHGKTKNPYPNVDAASGCVLYSYGLDQFKFYTVLFGISRAIGALPQLVYDRMLGLPIERPKSLSMEALKKIVAN</sequence>
<dbReference type="FunFam" id="1.10.580.10:FF:000001">
    <property type="entry name" value="Citrate synthase"/>
    <property type="match status" value="1"/>
</dbReference>
<evidence type="ECO:0000256" key="4">
    <source>
        <dbReference type="ARBA" id="ARBA00022946"/>
    </source>
</evidence>
<dbReference type="SUPFAM" id="SSF48256">
    <property type="entry name" value="Citrate synthase"/>
    <property type="match status" value="1"/>
</dbReference>
<dbReference type="InterPro" id="IPR016143">
    <property type="entry name" value="Citrate_synth-like_sm_a-sub"/>
</dbReference>
<name>A0AAF0DYH1_9BASI</name>
<dbReference type="InterPro" id="IPR016142">
    <property type="entry name" value="Citrate_synth-like_lrg_a-sub"/>
</dbReference>
<dbReference type="NCBIfam" id="NF007128">
    <property type="entry name" value="PRK09569.1"/>
    <property type="match status" value="1"/>
</dbReference>
<dbReference type="GO" id="GO:0006099">
    <property type="term" value="P:tricarboxylic acid cycle"/>
    <property type="evidence" value="ECO:0007669"/>
    <property type="project" value="TreeGrafter"/>
</dbReference>
<keyword evidence="4" id="KW-0809">Transit peptide</keyword>
<proteinExistence type="inferred from homology"/>
<keyword evidence="3 6" id="KW-0808">Transferase</keyword>
<dbReference type="EMBL" id="CP119934">
    <property type="protein sequence ID" value="WFD01807.1"/>
    <property type="molecule type" value="Genomic_DNA"/>
</dbReference>
<dbReference type="Pfam" id="PF00285">
    <property type="entry name" value="Citrate_synt"/>
    <property type="match status" value="1"/>
</dbReference>
<dbReference type="Gene3D" id="1.10.580.10">
    <property type="entry name" value="Citrate Synthase, domain 1"/>
    <property type="match status" value="1"/>
</dbReference>
<dbReference type="GO" id="GO:0046912">
    <property type="term" value="F:acyltransferase activity, acyl groups converted into alkyl on transfer"/>
    <property type="evidence" value="ECO:0007669"/>
    <property type="project" value="InterPro"/>
</dbReference>
<dbReference type="Proteomes" id="UP001214603">
    <property type="component" value="Chromosome 1"/>
</dbReference>
<evidence type="ECO:0000313" key="8">
    <source>
        <dbReference type="Proteomes" id="UP001214603"/>
    </source>
</evidence>
<evidence type="ECO:0000256" key="6">
    <source>
        <dbReference type="RuleBase" id="RU000441"/>
    </source>
</evidence>
<keyword evidence="7" id="KW-0012">Acyltransferase</keyword>
<dbReference type="PROSITE" id="PS00480">
    <property type="entry name" value="CITRATE_SYNTHASE"/>
    <property type="match status" value="1"/>
</dbReference>
<comment type="similarity">
    <text evidence="2 6">Belongs to the citrate synthase family.</text>
</comment>
<accession>A0AAF0DYH1</accession>
<organism evidence="7 8">
    <name type="scientific">Malassezia obtusa</name>
    <dbReference type="NCBI Taxonomy" id="76774"/>
    <lineage>
        <taxon>Eukaryota</taxon>
        <taxon>Fungi</taxon>
        <taxon>Dikarya</taxon>
        <taxon>Basidiomycota</taxon>
        <taxon>Ustilaginomycotina</taxon>
        <taxon>Malasseziomycetes</taxon>
        <taxon>Malasseziales</taxon>
        <taxon>Malasseziaceae</taxon>
        <taxon>Malassezia</taxon>
    </lineage>
</organism>
<gene>
    <name evidence="7" type="ORF">MOBT1_000485</name>
</gene>
<dbReference type="InterPro" id="IPR036969">
    <property type="entry name" value="Citrate_synthase_sf"/>
</dbReference>
<evidence type="ECO:0000256" key="1">
    <source>
        <dbReference type="ARBA" id="ARBA00004173"/>
    </source>
</evidence>
<dbReference type="InterPro" id="IPR002020">
    <property type="entry name" value="Citrate_synthase"/>
</dbReference>
<dbReference type="Gene3D" id="1.10.230.10">
    <property type="entry name" value="Cytochrome P450-Terp, domain 2"/>
    <property type="match status" value="1"/>
</dbReference>
<evidence type="ECO:0000256" key="5">
    <source>
        <dbReference type="ARBA" id="ARBA00023128"/>
    </source>
</evidence>
<dbReference type="InterPro" id="IPR019810">
    <property type="entry name" value="Citrate_synthase_AS"/>
</dbReference>